<dbReference type="Pfam" id="PF13456">
    <property type="entry name" value="RVT_3"/>
    <property type="match status" value="1"/>
</dbReference>
<dbReference type="GO" id="GO:0003676">
    <property type="term" value="F:nucleic acid binding"/>
    <property type="evidence" value="ECO:0007669"/>
    <property type="project" value="InterPro"/>
</dbReference>
<dbReference type="Gene3D" id="3.30.420.10">
    <property type="entry name" value="Ribonuclease H-like superfamily/Ribonuclease H"/>
    <property type="match status" value="1"/>
</dbReference>
<sequence>MIQETVSSKCQISLPMKQSEILIMQSLGFVENGPCPSILSEKRNVRHKMQRDGRWHPPPPGVFKINTDGSSRGNPGYAGIGGVGRESDGNACFIFSCYKGIHSNNYMEALAICSALEQGLAMGWQRIICESDSQIIINLLKTHHLDNAHWRLNLVVQQIFQICCNLEFISFVHIPREWNRVADCLAKWASQFQGNWLLAEDMFG</sequence>
<dbReference type="InterPro" id="IPR053151">
    <property type="entry name" value="RNase_H-like"/>
</dbReference>
<evidence type="ECO:0000313" key="2">
    <source>
        <dbReference type="EMBL" id="JAG94846.1"/>
    </source>
</evidence>
<protein>
    <recommendedName>
        <fullName evidence="1">RNase H type-1 domain-containing protein</fullName>
    </recommendedName>
</protein>
<dbReference type="InterPro" id="IPR036397">
    <property type="entry name" value="RNaseH_sf"/>
</dbReference>
<dbReference type="PANTHER" id="PTHR47723:SF19">
    <property type="entry name" value="POLYNUCLEOTIDYL TRANSFERASE, RIBONUCLEASE H-LIKE SUPERFAMILY PROTEIN"/>
    <property type="match status" value="1"/>
</dbReference>
<proteinExistence type="predicted"/>
<organism evidence="2">
    <name type="scientific">Araucaria cunninghamii</name>
    <name type="common">Hoop pine</name>
    <name type="synonym">Moreton Bay pine</name>
    <dbReference type="NCBI Taxonomy" id="56994"/>
    <lineage>
        <taxon>Eukaryota</taxon>
        <taxon>Viridiplantae</taxon>
        <taxon>Streptophyta</taxon>
        <taxon>Embryophyta</taxon>
        <taxon>Tracheophyta</taxon>
        <taxon>Spermatophyta</taxon>
        <taxon>Pinopsida</taxon>
        <taxon>Pinidae</taxon>
        <taxon>Conifers II</taxon>
        <taxon>Araucariales</taxon>
        <taxon>Araucariaceae</taxon>
        <taxon>Araucaria</taxon>
    </lineage>
</organism>
<evidence type="ECO:0000259" key="1">
    <source>
        <dbReference type="PROSITE" id="PS50879"/>
    </source>
</evidence>
<accession>A0A0D6QWK3</accession>
<dbReference type="EMBL" id="GCKF01042301">
    <property type="protein sequence ID" value="JAG94846.1"/>
    <property type="molecule type" value="Transcribed_RNA"/>
</dbReference>
<dbReference type="SUPFAM" id="SSF53098">
    <property type="entry name" value="Ribonuclease H-like"/>
    <property type="match status" value="1"/>
</dbReference>
<dbReference type="PANTHER" id="PTHR47723">
    <property type="entry name" value="OS05G0353850 PROTEIN"/>
    <property type="match status" value="1"/>
</dbReference>
<name>A0A0D6QWK3_ARACU</name>
<dbReference type="CDD" id="cd06222">
    <property type="entry name" value="RNase_H_like"/>
    <property type="match status" value="1"/>
</dbReference>
<feature type="domain" description="RNase H type-1" evidence="1">
    <location>
        <begin position="59"/>
        <end position="191"/>
    </location>
</feature>
<dbReference type="AlphaFoldDB" id="A0A0D6QWK3"/>
<dbReference type="InterPro" id="IPR002156">
    <property type="entry name" value="RNaseH_domain"/>
</dbReference>
<dbReference type="InterPro" id="IPR044730">
    <property type="entry name" value="RNase_H-like_dom_plant"/>
</dbReference>
<dbReference type="GO" id="GO:0004523">
    <property type="term" value="F:RNA-DNA hybrid ribonuclease activity"/>
    <property type="evidence" value="ECO:0007669"/>
    <property type="project" value="InterPro"/>
</dbReference>
<dbReference type="InterPro" id="IPR012337">
    <property type="entry name" value="RNaseH-like_sf"/>
</dbReference>
<dbReference type="PROSITE" id="PS50879">
    <property type="entry name" value="RNASE_H_1"/>
    <property type="match status" value="1"/>
</dbReference>
<reference evidence="2" key="1">
    <citation type="submission" date="2015-03" db="EMBL/GenBank/DDBJ databases">
        <title>A transcriptome of Araucaria cunninghamii, an australian fine timber species.</title>
        <authorList>
            <person name="Jing Yi C.J.Y."/>
            <person name="Yin San L.Y.S."/>
            <person name="Abdul Karim S.S."/>
            <person name="Wan Azmi N.N."/>
            <person name="Hercus R.R."/>
            <person name="Croft L.L."/>
        </authorList>
    </citation>
    <scope>NUCLEOTIDE SEQUENCE</scope>
    <source>
        <strain evidence="2">MI0301</strain>
        <tissue evidence="2">Leaf</tissue>
    </source>
</reference>